<sequence length="155" mass="17336">MIRPEGVATAQSASDHSRRQCIRCQPGGIMSGAGADPGETGEGDSFPDCQGGEVQGTVDQCDWYRETRPWWTRTGKSSSGGMPICGIWLSPTDGRSEDRAHQKNVAAEAAKQQQQQVKQRYDRRAKDIPLVAGERVQLRNFRWKEHDKLALRWQP</sequence>
<name>A0AAD7W712_9TELE</name>
<reference evidence="2" key="1">
    <citation type="journal article" date="2023" name="Science">
        <title>Genome structures resolve the early diversification of teleost fishes.</title>
        <authorList>
            <person name="Parey E."/>
            <person name="Louis A."/>
            <person name="Montfort J."/>
            <person name="Bouchez O."/>
            <person name="Roques C."/>
            <person name="Iampietro C."/>
            <person name="Lluch J."/>
            <person name="Castinel A."/>
            <person name="Donnadieu C."/>
            <person name="Desvignes T."/>
            <person name="Floi Bucao C."/>
            <person name="Jouanno E."/>
            <person name="Wen M."/>
            <person name="Mejri S."/>
            <person name="Dirks R."/>
            <person name="Jansen H."/>
            <person name="Henkel C."/>
            <person name="Chen W.J."/>
            <person name="Zahm M."/>
            <person name="Cabau C."/>
            <person name="Klopp C."/>
            <person name="Thompson A.W."/>
            <person name="Robinson-Rechavi M."/>
            <person name="Braasch I."/>
            <person name="Lecointre G."/>
            <person name="Bobe J."/>
            <person name="Postlethwait J.H."/>
            <person name="Berthelot C."/>
            <person name="Roest Crollius H."/>
            <person name="Guiguen Y."/>
        </authorList>
    </citation>
    <scope>NUCLEOTIDE SEQUENCE</scope>
    <source>
        <strain evidence="2">NC1722</strain>
    </source>
</reference>
<evidence type="ECO:0000256" key="1">
    <source>
        <dbReference type="SAM" id="MobiDB-lite"/>
    </source>
</evidence>
<protein>
    <submittedName>
        <fullName evidence="2">Uncharacterized protein</fullName>
    </submittedName>
</protein>
<organism evidence="2 3">
    <name type="scientific">Aldrovandia affinis</name>
    <dbReference type="NCBI Taxonomy" id="143900"/>
    <lineage>
        <taxon>Eukaryota</taxon>
        <taxon>Metazoa</taxon>
        <taxon>Chordata</taxon>
        <taxon>Craniata</taxon>
        <taxon>Vertebrata</taxon>
        <taxon>Euteleostomi</taxon>
        <taxon>Actinopterygii</taxon>
        <taxon>Neopterygii</taxon>
        <taxon>Teleostei</taxon>
        <taxon>Notacanthiformes</taxon>
        <taxon>Halosauridae</taxon>
        <taxon>Aldrovandia</taxon>
    </lineage>
</organism>
<keyword evidence="3" id="KW-1185">Reference proteome</keyword>
<dbReference type="EMBL" id="JAINUG010000225">
    <property type="protein sequence ID" value="KAJ8386591.1"/>
    <property type="molecule type" value="Genomic_DNA"/>
</dbReference>
<dbReference type="Proteomes" id="UP001221898">
    <property type="component" value="Unassembled WGS sequence"/>
</dbReference>
<proteinExistence type="predicted"/>
<feature type="region of interest" description="Disordered" evidence="1">
    <location>
        <begin position="1"/>
        <end position="57"/>
    </location>
</feature>
<accession>A0AAD7W712</accession>
<dbReference type="AlphaFoldDB" id="A0AAD7W712"/>
<evidence type="ECO:0000313" key="2">
    <source>
        <dbReference type="EMBL" id="KAJ8386591.1"/>
    </source>
</evidence>
<gene>
    <name evidence="2" type="ORF">AAFF_G00168230</name>
</gene>
<comment type="caution">
    <text evidence="2">The sequence shown here is derived from an EMBL/GenBank/DDBJ whole genome shotgun (WGS) entry which is preliminary data.</text>
</comment>
<evidence type="ECO:0000313" key="3">
    <source>
        <dbReference type="Proteomes" id="UP001221898"/>
    </source>
</evidence>